<dbReference type="PANTHER" id="PTHR31672">
    <property type="entry name" value="BNACNNG10540D PROTEIN"/>
    <property type="match status" value="1"/>
</dbReference>
<evidence type="ECO:0000259" key="2">
    <source>
        <dbReference type="Pfam" id="PF08268"/>
    </source>
</evidence>
<feature type="domain" description="F-box" evidence="1">
    <location>
        <begin position="43"/>
        <end position="70"/>
    </location>
</feature>
<evidence type="ECO:0000259" key="1">
    <source>
        <dbReference type="Pfam" id="PF00646"/>
    </source>
</evidence>
<dbReference type="InterPro" id="IPR050796">
    <property type="entry name" value="SCF_F-box_component"/>
</dbReference>
<dbReference type="NCBIfam" id="TIGR01640">
    <property type="entry name" value="F_box_assoc_1"/>
    <property type="match status" value="1"/>
</dbReference>
<protein>
    <recommendedName>
        <fullName evidence="5">F-box domain-containing protein</fullName>
    </recommendedName>
</protein>
<dbReference type="InterPro" id="IPR036047">
    <property type="entry name" value="F-box-like_dom_sf"/>
</dbReference>
<accession>A0ABC8W9P2</accession>
<name>A0ABC8W9P2_9POAL</name>
<dbReference type="SUPFAM" id="SSF81383">
    <property type="entry name" value="F-box domain"/>
    <property type="match status" value="1"/>
</dbReference>
<dbReference type="AlphaFoldDB" id="A0ABC8W9P2"/>
<dbReference type="Pfam" id="PF00646">
    <property type="entry name" value="F-box"/>
    <property type="match status" value="1"/>
</dbReference>
<keyword evidence="4" id="KW-1185">Reference proteome</keyword>
<proteinExistence type="predicted"/>
<dbReference type="InterPro" id="IPR013187">
    <property type="entry name" value="F-box-assoc_dom_typ3"/>
</dbReference>
<evidence type="ECO:0008006" key="5">
    <source>
        <dbReference type="Google" id="ProtNLM"/>
    </source>
</evidence>
<dbReference type="EMBL" id="OZ075122">
    <property type="protein sequence ID" value="CAL4905387.1"/>
    <property type="molecule type" value="Genomic_DNA"/>
</dbReference>
<evidence type="ECO:0000313" key="3">
    <source>
        <dbReference type="EMBL" id="CAL4905387.1"/>
    </source>
</evidence>
<evidence type="ECO:0000313" key="4">
    <source>
        <dbReference type="Proteomes" id="UP001497457"/>
    </source>
</evidence>
<dbReference type="Gene3D" id="1.20.1280.50">
    <property type="match status" value="1"/>
</dbReference>
<dbReference type="Pfam" id="PF08268">
    <property type="entry name" value="FBA_3"/>
    <property type="match status" value="1"/>
</dbReference>
<organism evidence="3 4">
    <name type="scientific">Urochloa decumbens</name>
    <dbReference type="NCBI Taxonomy" id="240449"/>
    <lineage>
        <taxon>Eukaryota</taxon>
        <taxon>Viridiplantae</taxon>
        <taxon>Streptophyta</taxon>
        <taxon>Embryophyta</taxon>
        <taxon>Tracheophyta</taxon>
        <taxon>Spermatophyta</taxon>
        <taxon>Magnoliopsida</taxon>
        <taxon>Liliopsida</taxon>
        <taxon>Poales</taxon>
        <taxon>Poaceae</taxon>
        <taxon>PACMAD clade</taxon>
        <taxon>Panicoideae</taxon>
        <taxon>Panicodae</taxon>
        <taxon>Paniceae</taxon>
        <taxon>Melinidinae</taxon>
        <taxon>Urochloa</taxon>
    </lineage>
</organism>
<dbReference type="PANTHER" id="PTHR31672:SF13">
    <property type="entry name" value="F-BOX PROTEIN CPR30-LIKE"/>
    <property type="match status" value="1"/>
</dbReference>
<reference evidence="3" key="1">
    <citation type="submission" date="2024-10" db="EMBL/GenBank/DDBJ databases">
        <authorList>
            <person name="Ryan C."/>
        </authorList>
    </citation>
    <scope>NUCLEOTIDE SEQUENCE [LARGE SCALE GENOMIC DNA]</scope>
</reference>
<dbReference type="InterPro" id="IPR017451">
    <property type="entry name" value="F-box-assoc_interact_dom"/>
</dbReference>
<gene>
    <name evidence="3" type="ORF">URODEC1_LOCUS11631</name>
</gene>
<sequence length="440" mass="48892">MQAPHLHPSTHSIRFRTMHLRSGKTMVGSDEKRRRSLAAAIPDDLLISEVLVHLPAKSLARCRCVCRSWRGGIGGAAFVRRHLELSRARPPSSVLAIPREVDPDDGQTTSTEISFHRVLLPPPGRATAAEADLILEKAWPEGIPRIVSPAHCDGLVALATTTDRVFVCNPATREFVALPLGTHSAQLDYCEILAPPVALGFDQWRNSYVVARYFYREYGDMSYDEVTGEWSQDYDIGHEVFTLGGGGGGGGSWELTQDPPHAVGVQRPMCTRRAFYWHSDVPRPRLMRFSLQDRAFQVVPRPPTACNVIDDMACLDDGKQLCYVHAAAEASFQVWTADDGPDLQWSLRCRIHLPDAVPNLIYNFMPVVAEGDGTLVAAVGDKLCRYNAQRGSMEEVVGMHDDLQYGRPDGSKYKCRPRDPMLHCVVPYLESLVSLTARNY</sequence>
<feature type="domain" description="F-box associated beta-propeller type 3" evidence="2">
    <location>
        <begin position="149"/>
        <end position="375"/>
    </location>
</feature>
<dbReference type="Proteomes" id="UP001497457">
    <property type="component" value="Chromosome 12b"/>
</dbReference>
<dbReference type="InterPro" id="IPR001810">
    <property type="entry name" value="F-box_dom"/>
</dbReference>